<reference evidence="2 3" key="1">
    <citation type="submission" date="2019-08" db="EMBL/GenBank/DDBJ databases">
        <title>The genome of the soybean aphid Biotype 1, its phylome, world population structure and adaptation to the North American continent.</title>
        <authorList>
            <person name="Giordano R."/>
            <person name="Donthu R.K."/>
            <person name="Hernandez A.G."/>
            <person name="Wright C.L."/>
            <person name="Zimin A.V."/>
        </authorList>
    </citation>
    <scope>NUCLEOTIDE SEQUENCE [LARGE SCALE GENOMIC DNA]</scope>
    <source>
        <tissue evidence="2">Whole aphids</tissue>
    </source>
</reference>
<keyword evidence="1" id="KW-1133">Transmembrane helix</keyword>
<accession>A0A6G0TMH3</accession>
<protein>
    <submittedName>
        <fullName evidence="2">Uncharacterized protein</fullName>
    </submittedName>
</protein>
<keyword evidence="1" id="KW-0472">Membrane</keyword>
<feature type="transmembrane region" description="Helical" evidence="1">
    <location>
        <begin position="156"/>
        <end position="175"/>
    </location>
</feature>
<keyword evidence="3" id="KW-1185">Reference proteome</keyword>
<gene>
    <name evidence="2" type="ORF">AGLY_008002</name>
</gene>
<sequence length="180" mass="20565">MASIERIFLDKSSAKIFPATVPEIHTSKFCNCSYSRRIFLHFIIILSGIELSNTSVSSSAGSLGCELEEFIEGEDSDITDFCDVFLLDLKKKKNVRTFNTIFVQLINQYIYLICVEVDGFLSFRIAYGLLFVNFIFLPVKNDRLGEPTVVIDIRTATFIFSPFEFVIPMMMISFFRSIIT</sequence>
<dbReference type="AlphaFoldDB" id="A0A6G0TMH3"/>
<evidence type="ECO:0000256" key="1">
    <source>
        <dbReference type="SAM" id="Phobius"/>
    </source>
</evidence>
<dbReference type="Proteomes" id="UP000475862">
    <property type="component" value="Unassembled WGS sequence"/>
</dbReference>
<dbReference type="EMBL" id="VYZN01000026">
    <property type="protein sequence ID" value="KAE9535269.1"/>
    <property type="molecule type" value="Genomic_DNA"/>
</dbReference>
<evidence type="ECO:0000313" key="3">
    <source>
        <dbReference type="Proteomes" id="UP000475862"/>
    </source>
</evidence>
<name>A0A6G0TMH3_APHGL</name>
<evidence type="ECO:0000313" key="2">
    <source>
        <dbReference type="EMBL" id="KAE9535269.1"/>
    </source>
</evidence>
<proteinExistence type="predicted"/>
<feature type="transmembrane region" description="Helical" evidence="1">
    <location>
        <begin position="109"/>
        <end position="136"/>
    </location>
</feature>
<organism evidence="2 3">
    <name type="scientific">Aphis glycines</name>
    <name type="common">Soybean aphid</name>
    <dbReference type="NCBI Taxonomy" id="307491"/>
    <lineage>
        <taxon>Eukaryota</taxon>
        <taxon>Metazoa</taxon>
        <taxon>Ecdysozoa</taxon>
        <taxon>Arthropoda</taxon>
        <taxon>Hexapoda</taxon>
        <taxon>Insecta</taxon>
        <taxon>Pterygota</taxon>
        <taxon>Neoptera</taxon>
        <taxon>Paraneoptera</taxon>
        <taxon>Hemiptera</taxon>
        <taxon>Sternorrhyncha</taxon>
        <taxon>Aphidomorpha</taxon>
        <taxon>Aphidoidea</taxon>
        <taxon>Aphididae</taxon>
        <taxon>Aphidini</taxon>
        <taxon>Aphis</taxon>
        <taxon>Aphis</taxon>
    </lineage>
</organism>
<comment type="caution">
    <text evidence="2">The sequence shown here is derived from an EMBL/GenBank/DDBJ whole genome shotgun (WGS) entry which is preliminary data.</text>
</comment>
<keyword evidence="1" id="KW-0812">Transmembrane</keyword>